<dbReference type="InterPro" id="IPR000835">
    <property type="entry name" value="HTH_MarR-typ"/>
</dbReference>
<dbReference type="SUPFAM" id="SSF46785">
    <property type="entry name" value="Winged helix' DNA-binding domain"/>
    <property type="match status" value="1"/>
</dbReference>
<protein>
    <submittedName>
        <fullName evidence="2">Transcriptional regulator, MarR family</fullName>
    </submittedName>
</protein>
<accession>B5H2N2</accession>
<evidence type="ECO:0000313" key="2">
    <source>
        <dbReference type="EMBL" id="EFG04166.2"/>
    </source>
</evidence>
<feature type="domain" description="HTH marR-type" evidence="1">
    <location>
        <begin position="32"/>
        <end position="134"/>
    </location>
</feature>
<dbReference type="Proteomes" id="UP000002357">
    <property type="component" value="Plasmid pSCL4"/>
</dbReference>
<dbReference type="GO" id="GO:0003700">
    <property type="term" value="F:DNA-binding transcription factor activity"/>
    <property type="evidence" value="ECO:0007669"/>
    <property type="project" value="InterPro"/>
</dbReference>
<dbReference type="InterPro" id="IPR001845">
    <property type="entry name" value="HTH_ArsR_DNA-bd_dom"/>
</dbReference>
<keyword evidence="3" id="KW-1185">Reference proteome</keyword>
<dbReference type="InterPro" id="IPR036390">
    <property type="entry name" value="WH_DNA-bd_sf"/>
</dbReference>
<gene>
    <name evidence="2" type="ORF">SCLAV_p0679</name>
</gene>
<keyword evidence="2" id="KW-0614">Plasmid</keyword>
<name>B5H2N2_STRCL</name>
<dbReference type="Pfam" id="PF01022">
    <property type="entry name" value="HTH_5"/>
    <property type="match status" value="1"/>
</dbReference>
<dbReference type="SMART" id="SM00347">
    <property type="entry name" value="HTH_MARR"/>
    <property type="match status" value="1"/>
</dbReference>
<dbReference type="eggNOG" id="COG1846">
    <property type="taxonomic scope" value="Bacteria"/>
</dbReference>
<dbReference type="OrthoDB" id="8635520at2"/>
<dbReference type="PANTHER" id="PTHR33164:SF99">
    <property type="entry name" value="MARR FAMILY REGULATORY PROTEIN"/>
    <property type="match status" value="1"/>
</dbReference>
<sequence length="159" mass="17945">MSDDPWLNEAEQRAWRSYLHMQRMLHVRLASRLQRDFDLSGADYEILVNLSEAAGGRMCPSDLLGATQWEKSRLSHHISRMERRGLVTREPSRTGRYPDIQLTDAGRTAIRRAAPAHAAHVRALVVDVLGPERLARFEEDCRAITDALDAEEEPPGSSS</sequence>
<dbReference type="AlphaFoldDB" id="B5H2N2"/>
<organism evidence="2 3">
    <name type="scientific">Streptomyces clavuligerus</name>
    <dbReference type="NCBI Taxonomy" id="1901"/>
    <lineage>
        <taxon>Bacteria</taxon>
        <taxon>Bacillati</taxon>
        <taxon>Actinomycetota</taxon>
        <taxon>Actinomycetes</taxon>
        <taxon>Kitasatosporales</taxon>
        <taxon>Streptomycetaceae</taxon>
        <taxon>Streptomyces</taxon>
    </lineage>
</organism>
<evidence type="ECO:0000313" key="3">
    <source>
        <dbReference type="Proteomes" id="UP000002357"/>
    </source>
</evidence>
<dbReference type="EMBL" id="CM000914">
    <property type="protein sequence ID" value="EFG04166.2"/>
    <property type="molecule type" value="Genomic_DNA"/>
</dbReference>
<dbReference type="InterPro" id="IPR039422">
    <property type="entry name" value="MarR/SlyA-like"/>
</dbReference>
<geneLocation type="plasmid" evidence="2 3">
    <name>pSCL4</name>
</geneLocation>
<evidence type="ECO:0000259" key="1">
    <source>
        <dbReference type="SMART" id="SM00347"/>
    </source>
</evidence>
<dbReference type="PANTHER" id="PTHR33164">
    <property type="entry name" value="TRANSCRIPTIONAL REGULATOR, MARR FAMILY"/>
    <property type="match status" value="1"/>
</dbReference>
<dbReference type="GO" id="GO:0006950">
    <property type="term" value="P:response to stress"/>
    <property type="evidence" value="ECO:0007669"/>
    <property type="project" value="TreeGrafter"/>
</dbReference>
<reference evidence="2 3" key="1">
    <citation type="journal article" date="2010" name="Genome Biol. Evol.">
        <title>The sequence of a 1.8-mb bacterial linear plasmid reveals a rich evolutionary reservoir of secondary metabolic pathways.</title>
        <authorList>
            <person name="Medema M.H."/>
            <person name="Trefzer A."/>
            <person name="Kovalchuk A."/>
            <person name="van den Berg M."/>
            <person name="Mueller U."/>
            <person name="Heijne W."/>
            <person name="Wu L."/>
            <person name="Alam M.T."/>
            <person name="Ronning C.M."/>
            <person name="Nierman W.C."/>
            <person name="Bovenberg R.A.L."/>
            <person name="Breitling R."/>
            <person name="Takano E."/>
        </authorList>
    </citation>
    <scope>NUCLEOTIDE SEQUENCE [LARGE SCALE GENOMIC DNA]</scope>
    <source>
        <strain evidence="3">ATCC 27064 / DSM 738 / JCM 4710 / NBRC 13307 / NCIMB 12785 / NRRL 3585 / VKM Ac-602</strain>
        <plasmid evidence="2">pSCL4</plasmid>
    </source>
</reference>
<dbReference type="InterPro" id="IPR036388">
    <property type="entry name" value="WH-like_DNA-bd_sf"/>
</dbReference>
<dbReference type="RefSeq" id="WP_003958527.1">
    <property type="nucleotide sequence ID" value="NZ_CM000914.1"/>
</dbReference>
<dbReference type="Gene3D" id="1.10.10.10">
    <property type="entry name" value="Winged helix-like DNA-binding domain superfamily/Winged helix DNA-binding domain"/>
    <property type="match status" value="1"/>
</dbReference>
<proteinExistence type="predicted"/>
<dbReference type="GeneID" id="93733800"/>